<dbReference type="OrthoDB" id="3686846at2"/>
<keyword evidence="4" id="KW-1185">Reference proteome</keyword>
<gene>
    <name evidence="3" type="ORF">F0L68_17405</name>
</gene>
<accession>A0A5B2XD29</accession>
<evidence type="ECO:0000313" key="4">
    <source>
        <dbReference type="Proteomes" id="UP000323454"/>
    </source>
</evidence>
<dbReference type="AlphaFoldDB" id="A0A5B2XD29"/>
<keyword evidence="2" id="KW-0732">Signal</keyword>
<proteinExistence type="predicted"/>
<feature type="compositionally biased region" description="Polar residues" evidence="1">
    <location>
        <begin position="41"/>
        <end position="52"/>
    </location>
</feature>
<dbReference type="PROSITE" id="PS51257">
    <property type="entry name" value="PROKAR_LIPOPROTEIN"/>
    <property type="match status" value="1"/>
</dbReference>
<dbReference type="Proteomes" id="UP000323454">
    <property type="component" value="Unassembled WGS sequence"/>
</dbReference>
<evidence type="ECO:0000256" key="1">
    <source>
        <dbReference type="SAM" id="MobiDB-lite"/>
    </source>
</evidence>
<evidence type="ECO:0000256" key="2">
    <source>
        <dbReference type="SAM" id="SignalP"/>
    </source>
</evidence>
<evidence type="ECO:0000313" key="3">
    <source>
        <dbReference type="EMBL" id="KAA2261243.1"/>
    </source>
</evidence>
<comment type="caution">
    <text evidence="3">The sequence shown here is derived from an EMBL/GenBank/DDBJ whole genome shotgun (WGS) entry which is preliminary data.</text>
</comment>
<dbReference type="RefSeq" id="WP_149850646.1">
    <property type="nucleotide sequence ID" value="NZ_VUOB01000029.1"/>
</dbReference>
<name>A0A5B2XD29_9PSEU</name>
<feature type="compositionally biased region" description="Low complexity" evidence="1">
    <location>
        <begin position="23"/>
        <end position="40"/>
    </location>
</feature>
<feature type="region of interest" description="Disordered" evidence="1">
    <location>
        <begin position="23"/>
        <end position="55"/>
    </location>
</feature>
<sequence>MRIVRLAVAVCLTVVVAGCAGQQEPTASSAPNSSTSRTASGQRGESPATSGPTAFGVQRLWTNGMSITISPPKSLKPSDTAFPQAPRAALFEVTITNGTTLPYKPSQLSLRATVAGKPAQEMVDSAQGLNGVAAAGQEVPPGKASTITLAFAMPDKQVDVQVTVQPNAAAQEPSAVYEGQA</sequence>
<protein>
    <recommendedName>
        <fullName evidence="5">DUF4352 domain-containing protein</fullName>
    </recommendedName>
</protein>
<reference evidence="3 4" key="1">
    <citation type="submission" date="2019-09" db="EMBL/GenBank/DDBJ databases">
        <title>Goodfellowia gen. nov., a new genus of the Pseudonocardineae related to Actinoalloteichus, containing Goodfellowia coeruleoviolacea gen. nov., comb. nov. gen. nov., comb. nov.</title>
        <authorList>
            <person name="Labeda D."/>
        </authorList>
    </citation>
    <scope>NUCLEOTIDE SEQUENCE [LARGE SCALE GENOMIC DNA]</scope>
    <source>
        <strain evidence="3 4">AN110305</strain>
    </source>
</reference>
<evidence type="ECO:0008006" key="5">
    <source>
        <dbReference type="Google" id="ProtNLM"/>
    </source>
</evidence>
<reference evidence="3 4" key="2">
    <citation type="submission" date="2019-09" db="EMBL/GenBank/DDBJ databases">
        <authorList>
            <person name="Jin C."/>
        </authorList>
    </citation>
    <scope>NUCLEOTIDE SEQUENCE [LARGE SCALE GENOMIC DNA]</scope>
    <source>
        <strain evidence="3 4">AN110305</strain>
    </source>
</reference>
<feature type="chain" id="PRO_5038940556" description="DUF4352 domain-containing protein" evidence="2">
    <location>
        <begin position="21"/>
        <end position="181"/>
    </location>
</feature>
<organism evidence="3 4">
    <name type="scientific">Solihabitans fulvus</name>
    <dbReference type="NCBI Taxonomy" id="1892852"/>
    <lineage>
        <taxon>Bacteria</taxon>
        <taxon>Bacillati</taxon>
        <taxon>Actinomycetota</taxon>
        <taxon>Actinomycetes</taxon>
        <taxon>Pseudonocardiales</taxon>
        <taxon>Pseudonocardiaceae</taxon>
        <taxon>Solihabitans</taxon>
    </lineage>
</organism>
<dbReference type="EMBL" id="VUOB01000029">
    <property type="protein sequence ID" value="KAA2261243.1"/>
    <property type="molecule type" value="Genomic_DNA"/>
</dbReference>
<feature type="signal peptide" evidence="2">
    <location>
        <begin position="1"/>
        <end position="20"/>
    </location>
</feature>